<accession>A0A7Z9C5Z3</accession>
<reference evidence="3 4" key="1">
    <citation type="submission" date="2018-11" db="EMBL/GenBank/DDBJ databases">
        <authorList>
            <person name="Peiro R."/>
            <person name="Begona"/>
            <person name="Cbmso G."/>
            <person name="Lopez M."/>
            <person name="Gonzalez S."/>
            <person name="Sacristan E."/>
            <person name="Castillo E."/>
        </authorList>
    </citation>
    <scope>NUCLEOTIDE SEQUENCE [LARGE SCALE GENOMIC DNA]</scope>
    <source>
        <strain evidence="3">Brev_genome</strain>
    </source>
</reference>
<reference evidence="2 5" key="2">
    <citation type="submission" date="2020-08" db="EMBL/GenBank/DDBJ databases">
        <title>Genomic Encyclopedia of Type Strains, Phase IV (KMG-IV): sequencing the most valuable type-strain genomes for metagenomic binning, comparative biology and taxonomic classification.</title>
        <authorList>
            <person name="Goeker M."/>
        </authorList>
    </citation>
    <scope>NUCLEOTIDE SEQUENCE [LARGE SCALE GENOMIC DNA]</scope>
    <source>
        <strain evidence="2 5">DSM 14878</strain>
    </source>
</reference>
<sequence>MAVIHPEDRAVGLDRSKFERPHRLHPAFGLVIGFGFIFAAAAVVHALFTAF</sequence>
<dbReference type="Proteomes" id="UP000532936">
    <property type="component" value="Unassembled WGS sequence"/>
</dbReference>
<evidence type="ECO:0000313" key="5">
    <source>
        <dbReference type="Proteomes" id="UP000532936"/>
    </source>
</evidence>
<dbReference type="EMBL" id="UXHF01000016">
    <property type="protein sequence ID" value="VDC49294.1"/>
    <property type="molecule type" value="Genomic_DNA"/>
</dbReference>
<keyword evidence="1" id="KW-0472">Membrane</keyword>
<evidence type="ECO:0000313" key="2">
    <source>
        <dbReference type="EMBL" id="MBB3872224.1"/>
    </source>
</evidence>
<organism evidence="3 4">
    <name type="scientific">Brevundimonas mediterranea</name>
    <dbReference type="NCBI Taxonomy" id="74329"/>
    <lineage>
        <taxon>Bacteria</taxon>
        <taxon>Pseudomonadati</taxon>
        <taxon>Pseudomonadota</taxon>
        <taxon>Alphaproteobacteria</taxon>
        <taxon>Caulobacterales</taxon>
        <taxon>Caulobacteraceae</taxon>
        <taxon>Brevundimonas</taxon>
    </lineage>
</organism>
<dbReference type="Proteomes" id="UP000289220">
    <property type="component" value="Unassembled WGS sequence"/>
</dbReference>
<dbReference type="RefSeq" id="WP_164952699.1">
    <property type="nucleotide sequence ID" value="NZ_CP048751.1"/>
</dbReference>
<evidence type="ECO:0000313" key="4">
    <source>
        <dbReference type="Proteomes" id="UP000289220"/>
    </source>
</evidence>
<evidence type="ECO:0000256" key="1">
    <source>
        <dbReference type="SAM" id="Phobius"/>
    </source>
</evidence>
<feature type="transmembrane region" description="Helical" evidence="1">
    <location>
        <begin position="27"/>
        <end position="48"/>
    </location>
</feature>
<proteinExistence type="predicted"/>
<keyword evidence="1" id="KW-1133">Transmembrane helix</keyword>
<protein>
    <submittedName>
        <fullName evidence="3">Uncharacterized protein</fullName>
    </submittedName>
</protein>
<gene>
    <name evidence="3" type="ORF">BREV_BREV_01117</name>
    <name evidence="2" type="ORF">GGR11_001738</name>
</gene>
<dbReference type="AlphaFoldDB" id="A0A7Z9C5Z3"/>
<keyword evidence="1" id="KW-0812">Transmembrane</keyword>
<dbReference type="EMBL" id="JACIDA010000001">
    <property type="protein sequence ID" value="MBB3872224.1"/>
    <property type="molecule type" value="Genomic_DNA"/>
</dbReference>
<comment type="caution">
    <text evidence="3">The sequence shown here is derived from an EMBL/GenBank/DDBJ whole genome shotgun (WGS) entry which is preliminary data.</text>
</comment>
<keyword evidence="4" id="KW-1185">Reference proteome</keyword>
<evidence type="ECO:0000313" key="3">
    <source>
        <dbReference type="EMBL" id="VDC49294.1"/>
    </source>
</evidence>
<name>A0A7Z9C5Z3_9CAUL</name>